<dbReference type="EMBL" id="BOMI01000077">
    <property type="protein sequence ID" value="GID75427.1"/>
    <property type="molecule type" value="Genomic_DNA"/>
</dbReference>
<feature type="compositionally biased region" description="Polar residues" evidence="1">
    <location>
        <begin position="55"/>
        <end position="64"/>
    </location>
</feature>
<evidence type="ECO:0000313" key="2">
    <source>
        <dbReference type="EMBL" id="GID75427.1"/>
    </source>
</evidence>
<keyword evidence="3" id="KW-1185">Reference proteome</keyword>
<reference evidence="2 3" key="1">
    <citation type="submission" date="2021-01" db="EMBL/GenBank/DDBJ databases">
        <title>Whole genome shotgun sequence of Actinoplanes deccanensis NBRC 13994.</title>
        <authorList>
            <person name="Komaki H."/>
            <person name="Tamura T."/>
        </authorList>
    </citation>
    <scope>NUCLEOTIDE SEQUENCE [LARGE SCALE GENOMIC DNA]</scope>
    <source>
        <strain evidence="2 3">NBRC 13994</strain>
    </source>
</reference>
<accession>A0ABQ3Y613</accession>
<feature type="region of interest" description="Disordered" evidence="1">
    <location>
        <begin position="37"/>
        <end position="64"/>
    </location>
</feature>
<evidence type="ECO:0000313" key="3">
    <source>
        <dbReference type="Proteomes" id="UP000609879"/>
    </source>
</evidence>
<proteinExistence type="predicted"/>
<evidence type="ECO:0000256" key="1">
    <source>
        <dbReference type="SAM" id="MobiDB-lite"/>
    </source>
</evidence>
<gene>
    <name evidence="2" type="ORF">Ade02nite_40680</name>
</gene>
<name>A0ABQ3Y613_9ACTN</name>
<protein>
    <submittedName>
        <fullName evidence="2">Uncharacterized protein</fullName>
    </submittedName>
</protein>
<organism evidence="2 3">
    <name type="scientific">Paractinoplanes deccanensis</name>
    <dbReference type="NCBI Taxonomy" id="113561"/>
    <lineage>
        <taxon>Bacteria</taxon>
        <taxon>Bacillati</taxon>
        <taxon>Actinomycetota</taxon>
        <taxon>Actinomycetes</taxon>
        <taxon>Micromonosporales</taxon>
        <taxon>Micromonosporaceae</taxon>
        <taxon>Paractinoplanes</taxon>
    </lineage>
</organism>
<comment type="caution">
    <text evidence="2">The sequence shown here is derived from an EMBL/GenBank/DDBJ whole genome shotgun (WGS) entry which is preliminary data.</text>
</comment>
<sequence length="103" mass="11298">MGGGYRACNAVECCGHRLLPARGDVPRAVTAFTSLNRVGTKRPKRRRHDDPPYTSKGSLTKPNFRTNTLRQGELTFGTHVAGFVKVSVGNALVARCGHARRRH</sequence>
<dbReference type="Proteomes" id="UP000609879">
    <property type="component" value="Unassembled WGS sequence"/>
</dbReference>